<dbReference type="Proteomes" id="UP001236239">
    <property type="component" value="Unassembled WGS sequence"/>
</dbReference>
<evidence type="ECO:0000259" key="3">
    <source>
        <dbReference type="Pfam" id="PF01478"/>
    </source>
</evidence>
<feature type="transmembrane region" description="Helical" evidence="2">
    <location>
        <begin position="181"/>
        <end position="199"/>
    </location>
</feature>
<dbReference type="AlphaFoldDB" id="A0AAJ6N9T5"/>
<keyword evidence="2" id="KW-0472">Membrane</keyword>
<dbReference type="GO" id="GO:0004190">
    <property type="term" value="F:aspartic-type endopeptidase activity"/>
    <property type="evidence" value="ECO:0007669"/>
    <property type="project" value="InterPro"/>
</dbReference>
<name>A0AAJ6N9T5_9PAST</name>
<dbReference type="Pfam" id="PF01478">
    <property type="entry name" value="Peptidase_A24"/>
    <property type="match status" value="1"/>
</dbReference>
<comment type="caution">
    <text evidence="4">The sequence shown here is derived from an EMBL/GenBank/DDBJ whole genome shotgun (WGS) entry which is preliminary data.</text>
</comment>
<sequence>MTILYSLLIILGLAYWLEKESKKFPFKINKQIFQEYQSLTNGNTLFYSFLKQSQLQYKEIKWIKLLYITFPLITFVLSEQHFIFTFILAILIYLSLLDYAYYLTDIKYIIAIFISGLIYIIFYQKYLTEQSLFSLFFSVVFCLAISKFGLFFYKKEMLGLGDSLLIIALSPLFTLHQVLQLLLYASLSGLLFVIGYFVIKKKIIPRLPFIPFICLSTFILFIDRI</sequence>
<evidence type="ECO:0000256" key="2">
    <source>
        <dbReference type="SAM" id="Phobius"/>
    </source>
</evidence>
<dbReference type="Gene3D" id="1.20.120.1220">
    <property type="match status" value="1"/>
</dbReference>
<feature type="transmembrane region" description="Helical" evidence="2">
    <location>
        <begin position="206"/>
        <end position="222"/>
    </location>
</feature>
<organism evidence="4 5">
    <name type="scientific">Phocoenobacter skyensis</name>
    <dbReference type="NCBI Taxonomy" id="97481"/>
    <lineage>
        <taxon>Bacteria</taxon>
        <taxon>Pseudomonadati</taxon>
        <taxon>Pseudomonadota</taxon>
        <taxon>Gammaproteobacteria</taxon>
        <taxon>Pasteurellales</taxon>
        <taxon>Pasteurellaceae</taxon>
        <taxon>Phocoenobacter</taxon>
    </lineage>
</organism>
<dbReference type="GO" id="GO:0006465">
    <property type="term" value="P:signal peptide processing"/>
    <property type="evidence" value="ECO:0007669"/>
    <property type="project" value="TreeGrafter"/>
</dbReference>
<accession>A0AAJ6N9T5</accession>
<dbReference type="InterPro" id="IPR050882">
    <property type="entry name" value="Prepilin_peptidase/N-MTase"/>
</dbReference>
<comment type="similarity">
    <text evidence="1">Belongs to the peptidase A24 family.</text>
</comment>
<protein>
    <submittedName>
        <fullName evidence="4">Peptidase</fullName>
    </submittedName>
</protein>
<feature type="transmembrane region" description="Helical" evidence="2">
    <location>
        <begin position="108"/>
        <end position="126"/>
    </location>
</feature>
<evidence type="ECO:0000313" key="4">
    <source>
        <dbReference type="EMBL" id="MDP8172853.1"/>
    </source>
</evidence>
<dbReference type="EMBL" id="JASAYQ010000008">
    <property type="protein sequence ID" value="MDP8172853.1"/>
    <property type="molecule type" value="Genomic_DNA"/>
</dbReference>
<reference evidence="4" key="1">
    <citation type="journal article" date="2023" name="Front. Microbiol.">
        <title>Phylogeography and host specificity of Pasteurellaceae pathogenic to sea-farmed fish in the north-east Atlantic.</title>
        <authorList>
            <person name="Gulla S."/>
            <person name="Colquhoun D.J."/>
            <person name="Olsen A.B."/>
            <person name="Spilsberg B."/>
            <person name="Lagesen K."/>
            <person name="Aakesson C.P."/>
            <person name="Strom S."/>
            <person name="Manji F."/>
            <person name="Birkbeck T.H."/>
            <person name="Nilsen H.K."/>
        </authorList>
    </citation>
    <scope>NUCLEOTIDE SEQUENCE</scope>
    <source>
        <strain evidence="4">TW16_20</strain>
    </source>
</reference>
<keyword evidence="2" id="KW-0812">Transmembrane</keyword>
<keyword evidence="2" id="KW-1133">Transmembrane helix</keyword>
<dbReference type="InterPro" id="IPR000045">
    <property type="entry name" value="Prepilin_IV_endopep_pep"/>
</dbReference>
<dbReference type="GO" id="GO:0005886">
    <property type="term" value="C:plasma membrane"/>
    <property type="evidence" value="ECO:0007669"/>
    <property type="project" value="TreeGrafter"/>
</dbReference>
<feature type="transmembrane region" description="Helical" evidence="2">
    <location>
        <begin position="132"/>
        <end position="150"/>
    </location>
</feature>
<evidence type="ECO:0000313" key="5">
    <source>
        <dbReference type="Proteomes" id="UP001236239"/>
    </source>
</evidence>
<dbReference type="RefSeq" id="WP_306374041.1">
    <property type="nucleotide sequence ID" value="NZ_JASAYK010000003.1"/>
</dbReference>
<feature type="domain" description="Prepilin type IV endopeptidase peptidase" evidence="3">
    <location>
        <begin position="86"/>
        <end position="194"/>
    </location>
</feature>
<feature type="transmembrane region" description="Helical" evidence="2">
    <location>
        <begin position="60"/>
        <end position="77"/>
    </location>
</feature>
<gene>
    <name evidence="4" type="ORF">QJU93_05745</name>
</gene>
<evidence type="ECO:0000256" key="1">
    <source>
        <dbReference type="ARBA" id="ARBA00005801"/>
    </source>
</evidence>
<dbReference type="PANTHER" id="PTHR30487">
    <property type="entry name" value="TYPE 4 PREPILIN-LIKE PROTEINS LEADER PEPTIDE-PROCESSING ENZYME"/>
    <property type="match status" value="1"/>
</dbReference>
<dbReference type="PANTHER" id="PTHR30487:SF0">
    <property type="entry name" value="PREPILIN LEADER PEPTIDASE_N-METHYLTRANSFERASE-RELATED"/>
    <property type="match status" value="1"/>
</dbReference>
<proteinExistence type="inferred from homology"/>